<reference evidence="3 5" key="1">
    <citation type="submission" date="2011-10" db="EMBL/GenBank/DDBJ databases">
        <authorList>
            <person name="Quillaguamn J."/>
            <person name="Guzmn D."/>
            <person name="Balderrama-Subieta A."/>
            <person name="Cardona-Ortuo C."/>
            <person name="Guevara-Martnez M."/>
            <person name="Callisaya-Quispe N."/>
        </authorList>
    </citation>
    <scope>NUCLEOTIDE SEQUENCE [LARGE SCALE GENOMIC DNA]</scope>
    <source>
        <strain evidence="3 5">LC1</strain>
    </source>
</reference>
<organism evidence="3 5">
    <name type="scientific">Vreelandella boliviensis LC1</name>
    <dbReference type="NCBI Taxonomy" id="1072583"/>
    <lineage>
        <taxon>Bacteria</taxon>
        <taxon>Pseudomonadati</taxon>
        <taxon>Pseudomonadota</taxon>
        <taxon>Gammaproteobacteria</taxon>
        <taxon>Oceanospirillales</taxon>
        <taxon>Halomonadaceae</taxon>
        <taxon>Vreelandella</taxon>
    </lineage>
</organism>
<dbReference type="InterPro" id="IPR038068">
    <property type="entry name" value="YcgL-like_sf"/>
</dbReference>
<evidence type="ECO:0000256" key="1">
    <source>
        <dbReference type="HAMAP-Rule" id="MF_01866"/>
    </source>
</evidence>
<dbReference type="RefSeq" id="WP_007113213.1">
    <property type="nucleotide sequence ID" value="NZ_JH393258.1"/>
</dbReference>
<dbReference type="Proteomes" id="UP000005756">
    <property type="component" value="Unassembled WGS sequence"/>
</dbReference>
<proteinExistence type="inferred from homology"/>
<reference evidence="4 6" key="2">
    <citation type="submission" date="2017-07" db="EMBL/GenBank/DDBJ databases">
        <title>Shotgun whole genome sequences of three halophilic bacterial isolates.</title>
        <authorList>
            <person name="Pozzo T."/>
            <person name="Higdon S.M."/>
            <person name="Quillaguaman J."/>
        </authorList>
    </citation>
    <scope>NUCLEOTIDE SEQUENCE [LARGE SCALE GENOMIC DNA]</scope>
    <source>
        <strain evidence="4 6">LC1</strain>
    </source>
</reference>
<dbReference type="InterPro" id="IPR027354">
    <property type="entry name" value="YcgL_dom"/>
</dbReference>
<keyword evidence="6" id="KW-1185">Reference proteome</keyword>
<dbReference type="HAMAP" id="MF_01866">
    <property type="entry name" value="UPF0745"/>
    <property type="match status" value="1"/>
</dbReference>
<evidence type="ECO:0000313" key="3">
    <source>
        <dbReference type="EMBL" id="EHJ92300.1"/>
    </source>
</evidence>
<dbReference type="SUPFAM" id="SSF160191">
    <property type="entry name" value="YcgL-like"/>
    <property type="match status" value="1"/>
</dbReference>
<dbReference type="Gene3D" id="3.10.510.20">
    <property type="entry name" value="YcgL domain"/>
    <property type="match status" value="1"/>
</dbReference>
<dbReference type="AlphaFoldDB" id="A0A265DUE6"/>
<dbReference type="EMBL" id="JH393258">
    <property type="protein sequence ID" value="EHJ92300.1"/>
    <property type="molecule type" value="Genomic_DNA"/>
</dbReference>
<gene>
    <name evidence="4" type="ORF">CE457_16535</name>
    <name evidence="3" type="ORF">KUC_2245</name>
</gene>
<evidence type="ECO:0000313" key="4">
    <source>
        <dbReference type="EMBL" id="OZT72952.1"/>
    </source>
</evidence>
<sequence length="104" mass="11766">MSDKLICEVFKSSRKDEMYLYVDKRQGFADVPEQLLETFGKPVPVFTMLLTADKKLSRVNAADVVEGIKGKGFYLQMPPPKEAYLLDVHRAHVASRSDTRSDAE</sequence>
<dbReference type="OrthoDB" id="7062382at2"/>
<protein>
    <recommendedName>
        <fullName evidence="1">YcgL domain-containing protein CE457_16535</fullName>
    </recommendedName>
</protein>
<evidence type="ECO:0000313" key="5">
    <source>
        <dbReference type="Proteomes" id="UP000005756"/>
    </source>
</evidence>
<dbReference type="STRING" id="1072583.KUC_2245"/>
<evidence type="ECO:0000313" key="6">
    <source>
        <dbReference type="Proteomes" id="UP000216538"/>
    </source>
</evidence>
<accession>A0A265DUE6</accession>
<dbReference type="Proteomes" id="UP000216538">
    <property type="component" value="Unassembled WGS sequence"/>
</dbReference>
<dbReference type="Pfam" id="PF05166">
    <property type="entry name" value="YcgL"/>
    <property type="match status" value="1"/>
</dbReference>
<evidence type="ECO:0000259" key="2">
    <source>
        <dbReference type="PROSITE" id="PS51648"/>
    </source>
</evidence>
<dbReference type="PANTHER" id="PTHR38109:SF1">
    <property type="entry name" value="PROTEIN YCGL"/>
    <property type="match status" value="1"/>
</dbReference>
<dbReference type="PROSITE" id="PS51648">
    <property type="entry name" value="YCGL"/>
    <property type="match status" value="1"/>
</dbReference>
<name>A0A265DUE6_9GAMM</name>
<feature type="domain" description="YcgL" evidence="2">
    <location>
        <begin position="5"/>
        <end position="89"/>
    </location>
</feature>
<dbReference type="PANTHER" id="PTHR38109">
    <property type="entry name" value="PROTEIN YCGL"/>
    <property type="match status" value="1"/>
</dbReference>
<dbReference type="EMBL" id="NPEY01000015">
    <property type="protein sequence ID" value="OZT72952.1"/>
    <property type="molecule type" value="Genomic_DNA"/>
</dbReference>